<dbReference type="HOGENOM" id="CLU_2789035_0_0_9"/>
<dbReference type="InterPro" id="IPR026870">
    <property type="entry name" value="Zinc_ribbon_dom"/>
</dbReference>
<keyword evidence="1" id="KW-0812">Transmembrane</keyword>
<organism evidence="3 4">
    <name type="scientific">Anaeroglobus geminatus F0357</name>
    <dbReference type="NCBI Taxonomy" id="861450"/>
    <lineage>
        <taxon>Bacteria</taxon>
        <taxon>Bacillati</taxon>
        <taxon>Bacillota</taxon>
        <taxon>Negativicutes</taxon>
        <taxon>Veillonellales</taxon>
        <taxon>Veillonellaceae</taxon>
        <taxon>Anaeroglobus</taxon>
    </lineage>
</organism>
<keyword evidence="1" id="KW-0472">Membrane</keyword>
<proteinExistence type="predicted"/>
<keyword evidence="1" id="KW-1133">Transmembrane helix</keyword>
<accession>G9YIY6</accession>
<dbReference type="AlphaFoldDB" id="G9YIY6"/>
<feature type="transmembrane region" description="Helical" evidence="1">
    <location>
        <begin position="46"/>
        <end position="64"/>
    </location>
</feature>
<keyword evidence="4" id="KW-1185">Reference proteome</keyword>
<feature type="domain" description="Zinc-ribbon" evidence="2">
    <location>
        <begin position="3"/>
        <end position="23"/>
    </location>
</feature>
<dbReference type="Pfam" id="PF13240">
    <property type="entry name" value="Zn_Ribbon_1"/>
    <property type="match status" value="1"/>
</dbReference>
<evidence type="ECO:0000313" key="4">
    <source>
        <dbReference type="Proteomes" id="UP000005481"/>
    </source>
</evidence>
<gene>
    <name evidence="3" type="ORF">HMPREF0080_01630</name>
</gene>
<dbReference type="PATRIC" id="fig|861450.3.peg.1504"/>
<dbReference type="EMBL" id="AGCJ01000072">
    <property type="protein sequence ID" value="EHM39128.1"/>
    <property type="molecule type" value="Genomic_DNA"/>
</dbReference>
<comment type="caution">
    <text evidence="3">The sequence shown here is derived from an EMBL/GenBank/DDBJ whole genome shotgun (WGS) entry which is preliminary data.</text>
</comment>
<dbReference type="Proteomes" id="UP000005481">
    <property type="component" value="Unassembled WGS sequence"/>
</dbReference>
<dbReference type="OrthoDB" id="1624803at2"/>
<dbReference type="eggNOG" id="ENOG50348S0">
    <property type="taxonomic scope" value="Bacteria"/>
</dbReference>
<evidence type="ECO:0000256" key="1">
    <source>
        <dbReference type="SAM" id="Phobius"/>
    </source>
</evidence>
<evidence type="ECO:0000259" key="2">
    <source>
        <dbReference type="Pfam" id="PF13240"/>
    </source>
</evidence>
<evidence type="ECO:0000313" key="3">
    <source>
        <dbReference type="EMBL" id="EHM39128.1"/>
    </source>
</evidence>
<name>G9YIY6_9FIRM</name>
<protein>
    <recommendedName>
        <fullName evidence="2">Zinc-ribbon domain-containing protein</fullName>
    </recommendedName>
</protein>
<dbReference type="RefSeq" id="WP_006790597.1">
    <property type="nucleotide sequence ID" value="NZ_JH417605.1"/>
</dbReference>
<sequence>MICKTCGTMLRDGVRMCPVCGTQQILPPPKPPQTQPAKLVLTRQRIVSLLIALFFIAVAVWRIIMK</sequence>
<dbReference type="STRING" id="861450.HMPREF0080_01630"/>
<reference evidence="3 4" key="1">
    <citation type="submission" date="2011-08" db="EMBL/GenBank/DDBJ databases">
        <authorList>
            <person name="Weinstock G."/>
            <person name="Sodergren E."/>
            <person name="Clifton S."/>
            <person name="Fulton L."/>
            <person name="Fulton B."/>
            <person name="Courtney L."/>
            <person name="Fronick C."/>
            <person name="Harrison M."/>
            <person name="Strong C."/>
            <person name="Farmer C."/>
            <person name="Delahaunty K."/>
            <person name="Markovic C."/>
            <person name="Hall O."/>
            <person name="Minx P."/>
            <person name="Tomlinson C."/>
            <person name="Mitreva M."/>
            <person name="Hou S."/>
            <person name="Chen J."/>
            <person name="Wollam A."/>
            <person name="Pepin K.H."/>
            <person name="Johnson M."/>
            <person name="Bhonagiri V."/>
            <person name="Zhang X."/>
            <person name="Suruliraj S."/>
            <person name="Warren W."/>
            <person name="Chinwalla A."/>
            <person name="Mardis E.R."/>
            <person name="Wilson R.K."/>
        </authorList>
    </citation>
    <scope>NUCLEOTIDE SEQUENCE [LARGE SCALE GENOMIC DNA]</scope>
    <source>
        <strain evidence="3 4">F0357</strain>
    </source>
</reference>